<evidence type="ECO:0000256" key="1">
    <source>
        <dbReference type="SAM" id="MobiDB-lite"/>
    </source>
</evidence>
<protein>
    <recommendedName>
        <fullName evidence="4">Fork-head domain-containing protein</fullName>
    </recommendedName>
</protein>
<feature type="region of interest" description="Disordered" evidence="1">
    <location>
        <begin position="94"/>
        <end position="122"/>
    </location>
</feature>
<dbReference type="Proteomes" id="UP001056012">
    <property type="component" value="Chromosome 3"/>
</dbReference>
<evidence type="ECO:0000313" key="2">
    <source>
        <dbReference type="EMBL" id="USP76643.1"/>
    </source>
</evidence>
<feature type="region of interest" description="Disordered" evidence="1">
    <location>
        <begin position="397"/>
        <end position="429"/>
    </location>
</feature>
<dbReference type="VEuPathDB" id="FungiDB:yc1106_03917"/>
<dbReference type="EMBL" id="CP089276">
    <property type="protein sequence ID" value="USP76643.1"/>
    <property type="molecule type" value="Genomic_DNA"/>
</dbReference>
<reference evidence="2" key="1">
    <citation type="submission" date="2021-12" db="EMBL/GenBank/DDBJ databases">
        <title>Curvularia clavata genome.</title>
        <authorList>
            <person name="Cao Y."/>
        </authorList>
    </citation>
    <scope>NUCLEOTIDE SEQUENCE</scope>
    <source>
        <strain evidence="2">Yc1106</strain>
    </source>
</reference>
<feature type="compositionally biased region" description="Polar residues" evidence="1">
    <location>
        <begin position="107"/>
        <end position="120"/>
    </location>
</feature>
<feature type="region of interest" description="Disordered" evidence="1">
    <location>
        <begin position="30"/>
        <end position="67"/>
    </location>
</feature>
<evidence type="ECO:0000313" key="3">
    <source>
        <dbReference type="Proteomes" id="UP001056012"/>
    </source>
</evidence>
<sequence>MRRLEIPETPNAAVPCDILHLMSSAESVASQISHSPTAGAERPSWIAPNRTGTEPLGKEQQREKDHWKPGISKATYKEDTQIRLPARRPYVLSTDDATARTSHSKQQEPCTTSLENSPKTGNLLVPRNVSTSPEVDDASLHVPHTNRELARIALVCANGSSMSAPQIIDWLVRRFPYLQQEQGLWEKSLKATLPLKEFRSNKVTGLGDIRVVYSFANEVYKTRYEEEYRDYITHYSHEDSQQQISRLDAVESTGDVLETTENIPEQHSRVRAGETVENAPARYAEDTWGNIPKNIAYSQQSAALFIPSPASTSSDDDTAPCPFKPTRLSLTRSKTEYAAEIKRETSFHKAYPRSIRTSLEMMTAEEKARKVTEIRARPSRKQLIDSGQRLAHVRRYRRQDAHDESEGAWKPQSVEAKEKPMKGASDCDEPRSLHEVFRLPTNAVPMLHEGNELAFRDGTMVSEAIATLVDRYVNNVNRSMADYHDRDESTGWANGWELGLQSIN</sequence>
<feature type="compositionally biased region" description="Basic and acidic residues" evidence="1">
    <location>
        <begin position="56"/>
        <end position="67"/>
    </location>
</feature>
<proteinExistence type="predicted"/>
<dbReference type="AlphaFoldDB" id="A0A9Q9DQR0"/>
<accession>A0A9Q9DQR0</accession>
<keyword evidence="3" id="KW-1185">Reference proteome</keyword>
<evidence type="ECO:0008006" key="4">
    <source>
        <dbReference type="Google" id="ProtNLM"/>
    </source>
</evidence>
<dbReference type="OrthoDB" id="5431456at2759"/>
<gene>
    <name evidence="2" type="ORF">yc1106_03917</name>
</gene>
<feature type="compositionally biased region" description="Basic and acidic residues" evidence="1">
    <location>
        <begin position="398"/>
        <end position="407"/>
    </location>
</feature>
<organism evidence="2 3">
    <name type="scientific">Curvularia clavata</name>
    <dbReference type="NCBI Taxonomy" id="95742"/>
    <lineage>
        <taxon>Eukaryota</taxon>
        <taxon>Fungi</taxon>
        <taxon>Dikarya</taxon>
        <taxon>Ascomycota</taxon>
        <taxon>Pezizomycotina</taxon>
        <taxon>Dothideomycetes</taxon>
        <taxon>Pleosporomycetidae</taxon>
        <taxon>Pleosporales</taxon>
        <taxon>Pleosporineae</taxon>
        <taxon>Pleosporaceae</taxon>
        <taxon>Curvularia</taxon>
    </lineage>
</organism>
<name>A0A9Q9DQR0_CURCL</name>